<evidence type="ECO:0000256" key="1">
    <source>
        <dbReference type="ARBA" id="ARBA00004123"/>
    </source>
</evidence>
<sequence length="393" mass="43561">MTFQLEDTSSKYCTCVWWSVCLSDHLGSSNTEVVSQTQLCRFKATTIPLYSEYINECLLLVSESVPGIEREGKEVNEDKESDGNTNQDTLEYNRGTGNTSWNQSRSDINISIMIPEDVNKSDIICIMESTSISVGLSDGTTYIRGDLLYNIDECTSTWTYSKGKLDITLEKMADDVEWSSLCKDGSFPPLDDESKEIKRKRSTLVGDECSSRPSKYSKQSLITNSLEECDTDDDQDINVYLINNNGFIVQKVSLNGKQLLYTLQATPRGPSVLSLRHDVDALHYSPSVSSPSLSYTHVTTFNALGYVQASKREKKYLTATHDSSYAVLTDSVDHIFIYCSPEEGVKGQTAAQYIHTLPDGSLSPGGILGVQVTGSGLVYVLTNNILYLIKLPH</sequence>
<evidence type="ECO:0000259" key="7">
    <source>
        <dbReference type="PROSITE" id="PS51203"/>
    </source>
</evidence>
<dbReference type="KEGG" id="aqu:105314887"/>
<dbReference type="STRING" id="400682.A0A1X7TGL8"/>
<feature type="region of interest" description="Disordered" evidence="6">
    <location>
        <begin position="72"/>
        <end position="98"/>
    </location>
</feature>
<dbReference type="InterPro" id="IPR037895">
    <property type="entry name" value="NUDCD1"/>
</dbReference>
<dbReference type="EnsemblMetazoa" id="XM_020004161.1">
    <property type="protein sequence ID" value="XP_019859720.1"/>
    <property type="gene ID" value="LOC105314887"/>
</dbReference>
<feature type="compositionally biased region" description="Polar residues" evidence="6">
    <location>
        <begin position="83"/>
        <end position="98"/>
    </location>
</feature>
<reference evidence="9" key="1">
    <citation type="journal article" date="2010" name="Nature">
        <title>The Amphimedon queenslandica genome and the evolution of animal complexity.</title>
        <authorList>
            <person name="Srivastava M."/>
            <person name="Simakov O."/>
            <person name="Chapman J."/>
            <person name="Fahey B."/>
            <person name="Gauthier M.E."/>
            <person name="Mitros T."/>
            <person name="Richards G.S."/>
            <person name="Conaco C."/>
            <person name="Dacre M."/>
            <person name="Hellsten U."/>
            <person name="Larroux C."/>
            <person name="Putnam N.H."/>
            <person name="Stanke M."/>
            <person name="Adamska M."/>
            <person name="Darling A."/>
            <person name="Degnan S.M."/>
            <person name="Oakley T.H."/>
            <person name="Plachetzki D.C."/>
            <person name="Zhai Y."/>
            <person name="Adamski M."/>
            <person name="Calcino A."/>
            <person name="Cummins S.F."/>
            <person name="Goodstein D.M."/>
            <person name="Harris C."/>
            <person name="Jackson D.J."/>
            <person name="Leys S.P."/>
            <person name="Shu S."/>
            <person name="Woodcroft B.J."/>
            <person name="Vervoort M."/>
            <person name="Kosik K.S."/>
            <person name="Manning G."/>
            <person name="Degnan B.M."/>
            <person name="Rokhsar D.S."/>
        </authorList>
    </citation>
    <scope>NUCLEOTIDE SEQUENCE [LARGE SCALE GENOMIC DNA]</scope>
</reference>
<evidence type="ECO:0000256" key="6">
    <source>
        <dbReference type="SAM" id="MobiDB-lite"/>
    </source>
</evidence>
<dbReference type="EnsemblMetazoa" id="Aqu2.1.13738_001">
    <property type="protein sequence ID" value="Aqu2.1.13738_001"/>
    <property type="gene ID" value="Aqu2.1.13738"/>
</dbReference>
<comment type="subcellular location">
    <subcellularLocation>
        <location evidence="2">Cytoplasm</location>
    </subcellularLocation>
    <subcellularLocation>
        <location evidence="1">Nucleus</location>
    </subcellularLocation>
</comment>
<dbReference type="PANTHER" id="PTHR21664:SF1">
    <property type="entry name" value="NUDC DOMAIN-CONTAINING PROTEIN 1"/>
    <property type="match status" value="1"/>
</dbReference>
<feature type="compositionally biased region" description="Basic and acidic residues" evidence="6">
    <location>
        <begin position="72"/>
        <end position="82"/>
    </location>
</feature>
<dbReference type="GO" id="GO:0005737">
    <property type="term" value="C:cytoplasm"/>
    <property type="evidence" value="ECO:0007669"/>
    <property type="project" value="UniProtKB-SubCell"/>
</dbReference>
<accession>A0A1X7TGL8</accession>
<dbReference type="CDD" id="cd06467">
    <property type="entry name" value="p23_NUDC_like"/>
    <property type="match status" value="1"/>
</dbReference>
<dbReference type="PROSITE" id="PS51203">
    <property type="entry name" value="CS"/>
    <property type="match status" value="1"/>
</dbReference>
<feature type="domain" description="CS" evidence="7">
    <location>
        <begin position="94"/>
        <end position="182"/>
    </location>
</feature>
<evidence type="ECO:0000256" key="5">
    <source>
        <dbReference type="ARBA" id="ARBA00023242"/>
    </source>
</evidence>
<dbReference type="InterPro" id="IPR008978">
    <property type="entry name" value="HSP20-like_chaperone"/>
</dbReference>
<dbReference type="Gene3D" id="2.60.40.790">
    <property type="match status" value="1"/>
</dbReference>
<dbReference type="GO" id="GO:0005634">
    <property type="term" value="C:nucleus"/>
    <property type="evidence" value="ECO:0007669"/>
    <property type="project" value="UniProtKB-SubCell"/>
</dbReference>
<reference evidence="8" key="2">
    <citation type="submission" date="2017-05" db="UniProtKB">
        <authorList>
            <consortium name="EnsemblMetazoa"/>
        </authorList>
    </citation>
    <scope>IDENTIFICATION</scope>
</reference>
<keyword evidence="4" id="KW-0963">Cytoplasm</keyword>
<dbReference type="AlphaFoldDB" id="A0A1X7TGL8"/>
<dbReference type="Pfam" id="PF04969">
    <property type="entry name" value="CS"/>
    <property type="match status" value="1"/>
</dbReference>
<evidence type="ECO:0000313" key="9">
    <source>
        <dbReference type="Proteomes" id="UP000007879"/>
    </source>
</evidence>
<dbReference type="OrthoDB" id="428655at2759"/>
<dbReference type="PANTHER" id="PTHR21664">
    <property type="entry name" value="CHRONIC MYELOGENOUS LEUKEMIA TUMOR ANTIGEN 66"/>
    <property type="match status" value="1"/>
</dbReference>
<dbReference type="InterPro" id="IPR007052">
    <property type="entry name" value="CS_dom"/>
</dbReference>
<organism evidence="8">
    <name type="scientific">Amphimedon queenslandica</name>
    <name type="common">Sponge</name>
    <dbReference type="NCBI Taxonomy" id="400682"/>
    <lineage>
        <taxon>Eukaryota</taxon>
        <taxon>Metazoa</taxon>
        <taxon>Porifera</taxon>
        <taxon>Demospongiae</taxon>
        <taxon>Heteroscleromorpha</taxon>
        <taxon>Haplosclerida</taxon>
        <taxon>Niphatidae</taxon>
        <taxon>Amphimedon</taxon>
    </lineage>
</organism>
<dbReference type="SUPFAM" id="SSF49764">
    <property type="entry name" value="HSP20-like chaperones"/>
    <property type="match status" value="1"/>
</dbReference>
<dbReference type="InParanoid" id="A0A1X7TGL8"/>
<protein>
    <recommendedName>
        <fullName evidence="3">NudC domain-containing protein 1</fullName>
    </recommendedName>
</protein>
<evidence type="ECO:0000256" key="2">
    <source>
        <dbReference type="ARBA" id="ARBA00004496"/>
    </source>
</evidence>
<gene>
    <name evidence="8" type="primary">105314887</name>
</gene>
<keyword evidence="9" id="KW-1185">Reference proteome</keyword>
<keyword evidence="5" id="KW-0539">Nucleus</keyword>
<evidence type="ECO:0000256" key="3">
    <source>
        <dbReference type="ARBA" id="ARBA00018915"/>
    </source>
</evidence>
<name>A0A1X7TGL8_AMPQE</name>
<dbReference type="Proteomes" id="UP000007879">
    <property type="component" value="Unassembled WGS sequence"/>
</dbReference>
<evidence type="ECO:0000313" key="8">
    <source>
        <dbReference type="EnsemblMetazoa" id="Aqu2.1.13738_001"/>
    </source>
</evidence>
<proteinExistence type="predicted"/>
<evidence type="ECO:0000256" key="4">
    <source>
        <dbReference type="ARBA" id="ARBA00022490"/>
    </source>
</evidence>